<dbReference type="PROSITE" id="PS51257">
    <property type="entry name" value="PROKAR_LIPOPROTEIN"/>
    <property type="match status" value="1"/>
</dbReference>
<dbReference type="Pfam" id="PF00560">
    <property type="entry name" value="LRR_1"/>
    <property type="match status" value="1"/>
</dbReference>
<organism evidence="7 9">
    <name type="scientific">Cymbomonas tetramitiformis</name>
    <dbReference type="NCBI Taxonomy" id="36881"/>
    <lineage>
        <taxon>Eukaryota</taxon>
        <taxon>Viridiplantae</taxon>
        <taxon>Chlorophyta</taxon>
        <taxon>Pyramimonadophyceae</taxon>
        <taxon>Pyramimonadales</taxon>
        <taxon>Pyramimonadaceae</taxon>
        <taxon>Cymbomonas</taxon>
    </lineage>
</organism>
<proteinExistence type="predicted"/>
<dbReference type="InterPro" id="IPR001611">
    <property type="entry name" value="Leu-rich_rpt"/>
</dbReference>
<keyword evidence="5" id="KW-0677">Repeat</keyword>
<evidence type="ECO:0000256" key="1">
    <source>
        <dbReference type="ARBA" id="ARBA00004236"/>
    </source>
</evidence>
<dbReference type="EMBL" id="LGRX02003240">
    <property type="protein sequence ID" value="KAK3282554.1"/>
    <property type="molecule type" value="Genomic_DNA"/>
</dbReference>
<evidence type="ECO:0000313" key="8">
    <source>
        <dbReference type="EMBL" id="KAK3286807.1"/>
    </source>
</evidence>
<dbReference type="Proteomes" id="UP001190700">
    <property type="component" value="Unassembled WGS sequence"/>
</dbReference>
<comment type="subcellular location">
    <subcellularLocation>
        <location evidence="1">Cell membrane</location>
    </subcellularLocation>
    <subcellularLocation>
        <location evidence="2">Cytoplasm</location>
        <location evidence="2">Cytoskeleton</location>
        <location evidence="2">Cilium axoneme</location>
    </subcellularLocation>
</comment>
<dbReference type="GO" id="GO:0005930">
    <property type="term" value="C:axoneme"/>
    <property type="evidence" value="ECO:0007669"/>
    <property type="project" value="UniProtKB-SubCell"/>
</dbReference>
<comment type="caution">
    <text evidence="7">The sequence shown here is derived from an EMBL/GenBank/DDBJ whole genome shotgun (WGS) entry which is preliminary data.</text>
</comment>
<evidence type="ECO:0000256" key="4">
    <source>
        <dbReference type="ARBA" id="ARBA00022614"/>
    </source>
</evidence>
<evidence type="ECO:0000256" key="6">
    <source>
        <dbReference type="SAM" id="Phobius"/>
    </source>
</evidence>
<keyword evidence="4" id="KW-0433">Leucine-rich repeat</keyword>
<feature type="transmembrane region" description="Helical" evidence="6">
    <location>
        <begin position="16"/>
        <end position="38"/>
    </location>
</feature>
<keyword evidence="9" id="KW-1185">Reference proteome</keyword>
<dbReference type="PANTHER" id="PTHR48064">
    <property type="entry name" value="OS01G0750400 PROTEIN"/>
    <property type="match status" value="1"/>
</dbReference>
<dbReference type="InterPro" id="IPR032675">
    <property type="entry name" value="LRR_dom_sf"/>
</dbReference>
<evidence type="ECO:0000256" key="3">
    <source>
        <dbReference type="ARBA" id="ARBA00022475"/>
    </source>
</evidence>
<dbReference type="PANTHER" id="PTHR48064:SF6">
    <property type="entry name" value="RECEPTOR-LIKE PROTEIN KINASE 2"/>
    <property type="match status" value="1"/>
</dbReference>
<reference evidence="7 9" key="1">
    <citation type="journal article" date="2015" name="Genome Biol. Evol.">
        <title>Comparative Genomics of a Bacterivorous Green Alga Reveals Evolutionary Causalities and Consequences of Phago-Mixotrophic Mode of Nutrition.</title>
        <authorList>
            <person name="Burns J.A."/>
            <person name="Paasch A."/>
            <person name="Narechania A."/>
            <person name="Kim E."/>
        </authorList>
    </citation>
    <scope>NUCLEOTIDE SEQUENCE [LARGE SCALE GENOMIC DNA]</scope>
    <source>
        <strain evidence="7">PLY_AMNH</strain>
    </source>
</reference>
<sequence>MRSPPAKRSLKQQYQVASTICVIMGACILDASIILLLMRADSSDVDYDQSFITVHRASTESPTASPTVDACNARLAECMEQCESDYSLGEDAERPCSIGWSSFDNMGEDNATECESLRDEVIMACKDCSTLQSDCAHNCYRTESACYPPYDTESVSEDCERYSSYAKSVCGENWTASPTATVTLAPTTSHPTTTHAPTSAPTVECADCVRSTSEYKACRNDTDACVELILNHRDLTGSVPPELGELHNLRRFDVFDNDLTGTLPTEIGTLVFLTDINAGHNSLTGTLPSELAAMTDLVHLQVDMNGITGAIPGALLRRLTSLKTFRVSHNELHGSLPSELTEDAPYNLTTFFADNNNLTGTIPTELTRLSLIEAIILSDNRLQGSLPTELGRTPFLRHLSAMRNSFTGTLPEEYAGLVTLLRVQLDSNSLEGTLPEAYHQLTRLTRLSLGQNCLTGTVPQTYGKLPSITHFDIGDNNVSGDVEFILNCSELLELTLENNVGLCGNLSAKSDELVCPRNDINTRIGALSFPGSLDGITARDTIRTMGAAEAKKRMKCGQVSRSYLKGKKVMQKVCKNGSARIVHAGDTKYRHNYSDSARKNFRARHNCKNAKAGTAKALACSCLWKKKAK</sequence>
<evidence type="ECO:0008006" key="10">
    <source>
        <dbReference type="Google" id="ProtNLM"/>
    </source>
</evidence>
<evidence type="ECO:0000256" key="5">
    <source>
        <dbReference type="ARBA" id="ARBA00022737"/>
    </source>
</evidence>
<evidence type="ECO:0000313" key="9">
    <source>
        <dbReference type="Proteomes" id="UP001190700"/>
    </source>
</evidence>
<dbReference type="InterPro" id="IPR053038">
    <property type="entry name" value="RLP_Defense"/>
</dbReference>
<dbReference type="EMBL" id="LGRX02001124">
    <property type="protein sequence ID" value="KAK3286807.1"/>
    <property type="molecule type" value="Genomic_DNA"/>
</dbReference>
<dbReference type="SUPFAM" id="SSF52058">
    <property type="entry name" value="L domain-like"/>
    <property type="match status" value="1"/>
</dbReference>
<dbReference type="Gene3D" id="3.80.10.10">
    <property type="entry name" value="Ribonuclease Inhibitor"/>
    <property type="match status" value="2"/>
</dbReference>
<dbReference type="AlphaFoldDB" id="A0AAE0GQM6"/>
<dbReference type="FunFam" id="3.80.10.10:FF:000041">
    <property type="entry name" value="LRR receptor-like serine/threonine-protein kinase ERECTA"/>
    <property type="match status" value="1"/>
</dbReference>
<gene>
    <name evidence="8" type="ORF">CYMTET_5658</name>
    <name evidence="7" type="ORF">CYMTET_9710</name>
</gene>
<dbReference type="GO" id="GO:0005886">
    <property type="term" value="C:plasma membrane"/>
    <property type="evidence" value="ECO:0007669"/>
    <property type="project" value="UniProtKB-SubCell"/>
</dbReference>
<keyword evidence="6" id="KW-1133">Transmembrane helix</keyword>
<evidence type="ECO:0000313" key="7">
    <source>
        <dbReference type="EMBL" id="KAK3282554.1"/>
    </source>
</evidence>
<evidence type="ECO:0000256" key="2">
    <source>
        <dbReference type="ARBA" id="ARBA00004430"/>
    </source>
</evidence>
<reference evidence="7" key="2">
    <citation type="submission" date="2023-06" db="EMBL/GenBank/DDBJ databases">
        <title>Long-read-based genome assembly of the green algal bacterivore Cymbomonas tetramitiformis.</title>
        <authorList>
            <person name="Gyaltshen Y."/>
            <person name="Rozenberg A."/>
            <person name="Paasch A."/>
            <person name="Burns J.A."/>
            <person name="Warring S."/>
            <person name="Larson R."/>
            <person name="Maurer-Alcala X."/>
            <person name="Dacks J."/>
            <person name="Kim E."/>
        </authorList>
    </citation>
    <scope>NUCLEOTIDE SEQUENCE</scope>
    <source>
        <strain evidence="7">PLY_AMNH</strain>
    </source>
</reference>
<name>A0AAE0GQM6_9CHLO</name>
<dbReference type="FunFam" id="3.80.10.10:FF:000383">
    <property type="entry name" value="Leucine-rich repeat receptor protein kinase EMS1"/>
    <property type="match status" value="1"/>
</dbReference>
<keyword evidence="3" id="KW-1003">Cell membrane</keyword>
<keyword evidence="6" id="KW-0812">Transmembrane</keyword>
<accession>A0AAE0GQM6</accession>
<dbReference type="Pfam" id="PF13855">
    <property type="entry name" value="LRR_8"/>
    <property type="match status" value="1"/>
</dbReference>
<keyword evidence="6" id="KW-0472">Membrane</keyword>
<protein>
    <recommendedName>
        <fullName evidence="10">L domain-like protein</fullName>
    </recommendedName>
</protein>